<name>A0A195BR19_9HYME</name>
<organism evidence="1 2">
    <name type="scientific">Atta colombica</name>
    <dbReference type="NCBI Taxonomy" id="520822"/>
    <lineage>
        <taxon>Eukaryota</taxon>
        <taxon>Metazoa</taxon>
        <taxon>Ecdysozoa</taxon>
        <taxon>Arthropoda</taxon>
        <taxon>Hexapoda</taxon>
        <taxon>Insecta</taxon>
        <taxon>Pterygota</taxon>
        <taxon>Neoptera</taxon>
        <taxon>Endopterygota</taxon>
        <taxon>Hymenoptera</taxon>
        <taxon>Apocrita</taxon>
        <taxon>Aculeata</taxon>
        <taxon>Formicoidea</taxon>
        <taxon>Formicidae</taxon>
        <taxon>Myrmicinae</taxon>
        <taxon>Atta</taxon>
    </lineage>
</organism>
<protein>
    <submittedName>
        <fullName evidence="1">Uncharacterized protein</fullName>
    </submittedName>
</protein>
<proteinExistence type="predicted"/>
<gene>
    <name evidence="1" type="ORF">ALC53_03066</name>
</gene>
<keyword evidence="2" id="KW-1185">Reference proteome</keyword>
<sequence length="103" mass="11656">MVSAGDLRSSCRFENFPYTFLAFGRTLKVGESIDFLRHGPTLFRLNWLLFHLTELLDGVRIIAQVFFVSNKDNGHVWAEVLHLWCPLLGNVLQGIGTIDGEAH</sequence>
<dbReference type="Proteomes" id="UP000078540">
    <property type="component" value="Unassembled WGS sequence"/>
</dbReference>
<reference evidence="1 2" key="1">
    <citation type="submission" date="2015-09" db="EMBL/GenBank/DDBJ databases">
        <title>Atta colombica WGS genome.</title>
        <authorList>
            <person name="Nygaard S."/>
            <person name="Hu H."/>
            <person name="Boomsma J."/>
            <person name="Zhang G."/>
        </authorList>
    </citation>
    <scope>NUCLEOTIDE SEQUENCE [LARGE SCALE GENOMIC DNA]</scope>
    <source>
        <strain evidence="1">Treedump-2</strain>
        <tissue evidence="1">Whole body</tissue>
    </source>
</reference>
<evidence type="ECO:0000313" key="1">
    <source>
        <dbReference type="EMBL" id="KYM88583.1"/>
    </source>
</evidence>
<evidence type="ECO:0000313" key="2">
    <source>
        <dbReference type="Proteomes" id="UP000078540"/>
    </source>
</evidence>
<dbReference type="AlphaFoldDB" id="A0A195BR19"/>
<dbReference type="EMBL" id="KQ976424">
    <property type="protein sequence ID" value="KYM88583.1"/>
    <property type="molecule type" value="Genomic_DNA"/>
</dbReference>
<accession>A0A195BR19</accession>